<organism evidence="2 3">
    <name type="scientific">Massariosphaeria phaeospora</name>
    <dbReference type="NCBI Taxonomy" id="100035"/>
    <lineage>
        <taxon>Eukaryota</taxon>
        <taxon>Fungi</taxon>
        <taxon>Dikarya</taxon>
        <taxon>Ascomycota</taxon>
        <taxon>Pezizomycotina</taxon>
        <taxon>Dothideomycetes</taxon>
        <taxon>Pleosporomycetidae</taxon>
        <taxon>Pleosporales</taxon>
        <taxon>Pleosporales incertae sedis</taxon>
        <taxon>Massariosphaeria</taxon>
    </lineage>
</organism>
<evidence type="ECO:0000313" key="2">
    <source>
        <dbReference type="EMBL" id="KAF2867390.1"/>
    </source>
</evidence>
<dbReference type="InterPro" id="IPR056002">
    <property type="entry name" value="DUF7580"/>
</dbReference>
<dbReference type="Proteomes" id="UP000481861">
    <property type="component" value="Unassembled WGS sequence"/>
</dbReference>
<dbReference type="OrthoDB" id="3565018at2759"/>
<comment type="caution">
    <text evidence="2">The sequence shown here is derived from an EMBL/GenBank/DDBJ whole genome shotgun (WGS) entry which is preliminary data.</text>
</comment>
<gene>
    <name evidence="2" type="ORF">BDV95DRAFT_610791</name>
</gene>
<name>A0A7C8I7U6_9PLEO</name>
<evidence type="ECO:0000259" key="1">
    <source>
        <dbReference type="Pfam" id="PF24476"/>
    </source>
</evidence>
<dbReference type="PANTHER" id="PTHR35186">
    <property type="entry name" value="ANK_REP_REGION DOMAIN-CONTAINING PROTEIN"/>
    <property type="match status" value="1"/>
</dbReference>
<protein>
    <recommendedName>
        <fullName evidence="1">DUF7580 domain-containing protein</fullName>
    </recommendedName>
</protein>
<accession>A0A7C8I7U6</accession>
<dbReference type="PANTHER" id="PTHR35186:SF4">
    <property type="entry name" value="PRION-INHIBITION AND PROPAGATION HELO DOMAIN-CONTAINING PROTEIN"/>
    <property type="match status" value="1"/>
</dbReference>
<feature type="domain" description="DUF7580" evidence="1">
    <location>
        <begin position="156"/>
        <end position="498"/>
    </location>
</feature>
<dbReference type="Pfam" id="PF24476">
    <property type="entry name" value="DUF7580"/>
    <property type="match status" value="1"/>
</dbReference>
<evidence type="ECO:0000313" key="3">
    <source>
        <dbReference type="Proteomes" id="UP000481861"/>
    </source>
</evidence>
<reference evidence="2 3" key="1">
    <citation type="submission" date="2020-01" db="EMBL/GenBank/DDBJ databases">
        <authorList>
            <consortium name="DOE Joint Genome Institute"/>
            <person name="Haridas S."/>
            <person name="Albert R."/>
            <person name="Binder M."/>
            <person name="Bloem J."/>
            <person name="Labutti K."/>
            <person name="Salamov A."/>
            <person name="Andreopoulos B."/>
            <person name="Baker S.E."/>
            <person name="Barry K."/>
            <person name="Bills G."/>
            <person name="Bluhm B.H."/>
            <person name="Cannon C."/>
            <person name="Castanera R."/>
            <person name="Culley D.E."/>
            <person name="Daum C."/>
            <person name="Ezra D."/>
            <person name="Gonzalez J.B."/>
            <person name="Henrissat B."/>
            <person name="Kuo A."/>
            <person name="Liang C."/>
            <person name="Lipzen A."/>
            <person name="Lutzoni F."/>
            <person name="Magnuson J."/>
            <person name="Mondo S."/>
            <person name="Nolan M."/>
            <person name="Ohm R."/>
            <person name="Pangilinan J."/>
            <person name="Park H.-J.H."/>
            <person name="Ramirez L."/>
            <person name="Alfaro M."/>
            <person name="Sun H."/>
            <person name="Tritt A."/>
            <person name="Yoshinaga Y."/>
            <person name="Zwiers L.-H.L."/>
            <person name="Turgeon B.G."/>
            <person name="Goodwin S.B."/>
            <person name="Spatafora J.W."/>
            <person name="Crous P.W."/>
            <person name="Grigoriev I.V."/>
        </authorList>
    </citation>
    <scope>NUCLEOTIDE SEQUENCE [LARGE SCALE GENOMIC DNA]</scope>
    <source>
        <strain evidence="2 3">CBS 611.86</strain>
    </source>
</reference>
<proteinExistence type="predicted"/>
<keyword evidence="3" id="KW-1185">Reference proteome</keyword>
<dbReference type="EMBL" id="JAADJZ010000023">
    <property type="protein sequence ID" value="KAF2867390.1"/>
    <property type="molecule type" value="Genomic_DNA"/>
</dbReference>
<sequence length="508" mass="57633">MVIYRNSLEELLSPLVLSDSQLYQLLEETNGSAWETPDLVSSLRDRLGHNYLPFKSSIKQLNKKVVLFGHKLQLDDKLKPSWVSDSGHIDTKARDSFFKHPLNRIRGGFNSEKYKQLLLLVQDDINRIATLTSGAIALEPLRLDRKQKANAAYWTRFPIHAQQLYECLNSRWSSQCHCQCPHEASLRLELHKDASNRAAIFKILFSFDKDLATSNLPWDWRAVEIEPSEDTNRITTQRAQVSPRIIVHSAPGTQRSWIRCMQAAPKISDLCKALKDGARTACCIGVLDDVAFKHHIHSAVLPNVQENNHKRTTLQDILEKRAGIGFQIKEKCTLALTLADAVLQLHDTPWLGETWSTKDIFILSHGQTPILLSQPYVSKSFTSPTNATQFCGSKHRIIKNATVFALGIALLEISYGRRLITFETPDDLDDHGNRTLLTDYLIADRLVESIHTRELPNFANAARRCVHCNFDGVVYSLKNDSFRENFYQGVIVPLQQDYDYATMPVVSA</sequence>
<dbReference type="AlphaFoldDB" id="A0A7C8I7U6"/>